<proteinExistence type="predicted"/>
<keyword evidence="1" id="KW-0677">Repeat</keyword>
<sequence length="237" mass="26117">MAMVWSHGGSGNLALFHRMLDEGVRPNGVTFLSLLSACSYSGLVNEAHELFDCMTTMFGITPELGHYTCMVDVLGRSGNLDDALQVISDMNVKARWENLGTYSNSKLASYAAQKLMELEPGNVGYHVVFSNTQASSDRWDEVESIRSSMVEMDLQKLPAWTCVAETGCEIEVSIDGPCSQCTVLRNRSPRGRRCQWGLLVAGRVQLLARGSNRSDWMGCEYLALLAVKFSARTEADV</sequence>
<dbReference type="InterPro" id="IPR002885">
    <property type="entry name" value="PPR_rpt"/>
</dbReference>
<dbReference type="EnsemblPlants" id="ORUFI04G07340.1">
    <property type="protein sequence ID" value="ORUFI04G07340.1"/>
    <property type="gene ID" value="ORUFI04G07340"/>
</dbReference>
<dbReference type="Gene3D" id="1.25.40.10">
    <property type="entry name" value="Tetratricopeptide repeat domain"/>
    <property type="match status" value="1"/>
</dbReference>
<dbReference type="GO" id="GO:0009451">
    <property type="term" value="P:RNA modification"/>
    <property type="evidence" value="ECO:0007669"/>
    <property type="project" value="InterPro"/>
</dbReference>
<dbReference type="InterPro" id="IPR011990">
    <property type="entry name" value="TPR-like_helical_dom_sf"/>
</dbReference>
<dbReference type="AlphaFoldDB" id="A0A0E0P6U5"/>
<dbReference type="Proteomes" id="UP000008022">
    <property type="component" value="Unassembled WGS sequence"/>
</dbReference>
<organism evidence="3 4">
    <name type="scientific">Oryza rufipogon</name>
    <name type="common">Brownbeard rice</name>
    <name type="synonym">Asian wild rice</name>
    <dbReference type="NCBI Taxonomy" id="4529"/>
    <lineage>
        <taxon>Eukaryota</taxon>
        <taxon>Viridiplantae</taxon>
        <taxon>Streptophyta</taxon>
        <taxon>Embryophyta</taxon>
        <taxon>Tracheophyta</taxon>
        <taxon>Spermatophyta</taxon>
        <taxon>Magnoliopsida</taxon>
        <taxon>Liliopsida</taxon>
        <taxon>Poales</taxon>
        <taxon>Poaceae</taxon>
        <taxon>BOP clade</taxon>
        <taxon>Oryzoideae</taxon>
        <taxon>Oryzeae</taxon>
        <taxon>Oryzinae</taxon>
        <taxon>Oryza</taxon>
    </lineage>
</organism>
<dbReference type="NCBIfam" id="TIGR00756">
    <property type="entry name" value="PPR"/>
    <property type="match status" value="1"/>
</dbReference>
<evidence type="ECO:0008006" key="5">
    <source>
        <dbReference type="Google" id="ProtNLM"/>
    </source>
</evidence>
<dbReference type="GO" id="GO:0003723">
    <property type="term" value="F:RNA binding"/>
    <property type="evidence" value="ECO:0007669"/>
    <property type="project" value="InterPro"/>
</dbReference>
<keyword evidence="2" id="KW-0809">Transit peptide</keyword>
<evidence type="ECO:0000256" key="2">
    <source>
        <dbReference type="ARBA" id="ARBA00022946"/>
    </source>
</evidence>
<dbReference type="Gramene" id="ORUFI04G07340.1">
    <property type="protein sequence ID" value="ORUFI04G07340.1"/>
    <property type="gene ID" value="ORUFI04G07340"/>
</dbReference>
<evidence type="ECO:0000313" key="3">
    <source>
        <dbReference type="EnsemblPlants" id="ORUFI04G07340.1"/>
    </source>
</evidence>
<dbReference type="HOGENOM" id="CLU_1172308_0_0_1"/>
<accession>A0A0E0P6U5</accession>
<dbReference type="PANTHER" id="PTHR47926">
    <property type="entry name" value="PENTATRICOPEPTIDE REPEAT-CONTAINING PROTEIN"/>
    <property type="match status" value="1"/>
</dbReference>
<reference evidence="3" key="2">
    <citation type="submission" date="2015-06" db="UniProtKB">
        <authorList>
            <consortium name="EnsemblPlants"/>
        </authorList>
    </citation>
    <scope>IDENTIFICATION</scope>
</reference>
<dbReference type="InterPro" id="IPR046960">
    <property type="entry name" value="PPR_At4g14850-like_plant"/>
</dbReference>
<reference evidence="4" key="1">
    <citation type="submission" date="2013-06" db="EMBL/GenBank/DDBJ databases">
        <authorList>
            <person name="Zhao Q."/>
        </authorList>
    </citation>
    <scope>NUCLEOTIDE SEQUENCE</scope>
    <source>
        <strain evidence="4">cv. W1943</strain>
    </source>
</reference>
<dbReference type="PANTHER" id="PTHR47926:SF342">
    <property type="entry name" value="TETRATRICOPEPTIDE-LIKE HELICAL DOMAIN-CONTAINING PROTEIN-RELATED"/>
    <property type="match status" value="1"/>
</dbReference>
<dbReference type="InterPro" id="IPR046848">
    <property type="entry name" value="E_motif"/>
</dbReference>
<dbReference type="Pfam" id="PF20431">
    <property type="entry name" value="E_motif"/>
    <property type="match status" value="1"/>
</dbReference>
<evidence type="ECO:0000313" key="4">
    <source>
        <dbReference type="Proteomes" id="UP000008022"/>
    </source>
</evidence>
<keyword evidence="4" id="KW-1185">Reference proteome</keyword>
<evidence type="ECO:0000256" key="1">
    <source>
        <dbReference type="ARBA" id="ARBA00022737"/>
    </source>
</evidence>
<name>A0A0E0P6U5_ORYRU</name>
<protein>
    <recommendedName>
        <fullName evidence="5">Pentatricopeptide repeat-containing protein</fullName>
    </recommendedName>
</protein>
<dbReference type="Pfam" id="PF13812">
    <property type="entry name" value="PPR_3"/>
    <property type="match status" value="1"/>
</dbReference>